<evidence type="ECO:0000256" key="3">
    <source>
        <dbReference type="ARBA" id="ARBA00022801"/>
    </source>
</evidence>
<comment type="similarity">
    <text evidence="1">Belongs to the dUTPase family.</text>
</comment>
<accession>A0A6J5LAQ5</accession>
<dbReference type="GO" id="GO:0006226">
    <property type="term" value="P:dUMP biosynthetic process"/>
    <property type="evidence" value="ECO:0007669"/>
    <property type="project" value="InterPro"/>
</dbReference>
<evidence type="ECO:0000256" key="4">
    <source>
        <dbReference type="ARBA" id="ARBA00023080"/>
    </source>
</evidence>
<evidence type="ECO:0000259" key="5">
    <source>
        <dbReference type="Pfam" id="PF00692"/>
    </source>
</evidence>
<dbReference type="InterPro" id="IPR029054">
    <property type="entry name" value="dUTPase-like"/>
</dbReference>
<dbReference type="SUPFAM" id="SSF51283">
    <property type="entry name" value="dUTPase-like"/>
    <property type="match status" value="1"/>
</dbReference>
<keyword evidence="3 6" id="KW-0378">Hydrolase</keyword>
<dbReference type="EMBL" id="LR796235">
    <property type="protein sequence ID" value="CAB4130336.1"/>
    <property type="molecule type" value="Genomic_DNA"/>
</dbReference>
<dbReference type="GO" id="GO:0000287">
    <property type="term" value="F:magnesium ion binding"/>
    <property type="evidence" value="ECO:0007669"/>
    <property type="project" value="InterPro"/>
</dbReference>
<dbReference type="EC" id="3.6.1.23" evidence="2"/>
<sequence>MIKELNFKDELETLQNFLKQMSETNTDENELLISNDVLEQLGDEMENMVYKVDLNYSSKEGRLLSYNYESDSGFDLYSTEQITIPAFGRALVPTGIVLDIPEGFEVQIRSKSGLALNQGLMVLNSPGTIDQGYIGEIKIILFNTNNHQVIVERGMKVAQAVLANVVSGKFVTLNKIENVEQKERGSNGFGSTGI</sequence>
<dbReference type="NCBIfam" id="TIGR00576">
    <property type="entry name" value="dut"/>
    <property type="match status" value="1"/>
</dbReference>
<gene>
    <name evidence="6" type="ORF">UFOVP117_373</name>
</gene>
<name>A0A6J5LAQ5_9CAUD</name>
<evidence type="ECO:0000256" key="1">
    <source>
        <dbReference type="ARBA" id="ARBA00006581"/>
    </source>
</evidence>
<dbReference type="GO" id="GO:0046081">
    <property type="term" value="P:dUTP catabolic process"/>
    <property type="evidence" value="ECO:0007669"/>
    <property type="project" value="InterPro"/>
</dbReference>
<dbReference type="Pfam" id="PF00692">
    <property type="entry name" value="dUTPase"/>
    <property type="match status" value="1"/>
</dbReference>
<dbReference type="GO" id="GO:0004170">
    <property type="term" value="F:dUTP diphosphatase activity"/>
    <property type="evidence" value="ECO:0007669"/>
    <property type="project" value="UniProtKB-EC"/>
</dbReference>
<dbReference type="PANTHER" id="PTHR11241">
    <property type="entry name" value="DEOXYURIDINE 5'-TRIPHOSPHATE NUCLEOTIDOHYDROLASE"/>
    <property type="match status" value="1"/>
</dbReference>
<dbReference type="Gene3D" id="2.70.40.10">
    <property type="match status" value="1"/>
</dbReference>
<protein>
    <recommendedName>
        <fullName evidence="2">dUTP diphosphatase</fullName>
        <ecNumber evidence="2">3.6.1.23</ecNumber>
    </recommendedName>
</protein>
<evidence type="ECO:0000313" key="6">
    <source>
        <dbReference type="EMBL" id="CAB4130336.1"/>
    </source>
</evidence>
<keyword evidence="4" id="KW-0546">Nucleotide metabolism</keyword>
<evidence type="ECO:0000256" key="2">
    <source>
        <dbReference type="ARBA" id="ARBA00012379"/>
    </source>
</evidence>
<dbReference type="InterPro" id="IPR008181">
    <property type="entry name" value="dUTPase"/>
</dbReference>
<proteinExistence type="inferred from homology"/>
<feature type="domain" description="dUTPase-like" evidence="5">
    <location>
        <begin position="61"/>
        <end position="193"/>
    </location>
</feature>
<reference evidence="6" key="1">
    <citation type="submission" date="2020-04" db="EMBL/GenBank/DDBJ databases">
        <authorList>
            <person name="Chiriac C."/>
            <person name="Salcher M."/>
            <person name="Ghai R."/>
            <person name="Kavagutti S V."/>
        </authorList>
    </citation>
    <scope>NUCLEOTIDE SEQUENCE</scope>
</reference>
<dbReference type="InterPro" id="IPR036157">
    <property type="entry name" value="dUTPase-like_sf"/>
</dbReference>
<dbReference type="CDD" id="cd07557">
    <property type="entry name" value="trimeric_dUTPase"/>
    <property type="match status" value="1"/>
</dbReference>
<dbReference type="InterPro" id="IPR033704">
    <property type="entry name" value="dUTPase_trimeric"/>
</dbReference>
<dbReference type="NCBIfam" id="NF001862">
    <property type="entry name" value="PRK00601.1"/>
    <property type="match status" value="1"/>
</dbReference>
<dbReference type="PANTHER" id="PTHR11241:SF0">
    <property type="entry name" value="DEOXYURIDINE 5'-TRIPHOSPHATE NUCLEOTIDOHYDROLASE"/>
    <property type="match status" value="1"/>
</dbReference>
<organism evidence="6">
    <name type="scientific">uncultured Caudovirales phage</name>
    <dbReference type="NCBI Taxonomy" id="2100421"/>
    <lineage>
        <taxon>Viruses</taxon>
        <taxon>Duplodnaviria</taxon>
        <taxon>Heunggongvirae</taxon>
        <taxon>Uroviricota</taxon>
        <taxon>Caudoviricetes</taxon>
        <taxon>Peduoviridae</taxon>
        <taxon>Maltschvirus</taxon>
        <taxon>Maltschvirus maltsch</taxon>
    </lineage>
</organism>